<dbReference type="RefSeq" id="WP_216417820.1">
    <property type="nucleotide sequence ID" value="NZ_JAHLQK010000004.1"/>
</dbReference>
<dbReference type="EMBL" id="JAHLQK010000004">
    <property type="protein sequence ID" value="MBU5677247.1"/>
    <property type="molecule type" value="Genomic_DNA"/>
</dbReference>
<evidence type="ECO:0000256" key="1">
    <source>
        <dbReference type="SAM" id="SignalP"/>
    </source>
</evidence>
<evidence type="ECO:0000313" key="3">
    <source>
        <dbReference type="Proteomes" id="UP000779508"/>
    </source>
</evidence>
<accession>A0ABS6G443</accession>
<keyword evidence="3" id="KW-1185">Reference proteome</keyword>
<organism evidence="2 3">
    <name type="scientific">Alkaliphilus flagellatus</name>
    <dbReference type="NCBI Taxonomy" id="2841507"/>
    <lineage>
        <taxon>Bacteria</taxon>
        <taxon>Bacillati</taxon>
        <taxon>Bacillota</taxon>
        <taxon>Clostridia</taxon>
        <taxon>Peptostreptococcales</taxon>
        <taxon>Natronincolaceae</taxon>
        <taxon>Alkaliphilus</taxon>
    </lineage>
</organism>
<feature type="signal peptide" evidence="1">
    <location>
        <begin position="1"/>
        <end position="25"/>
    </location>
</feature>
<comment type="caution">
    <text evidence="2">The sequence shown here is derived from an EMBL/GenBank/DDBJ whole genome shotgun (WGS) entry which is preliminary data.</text>
</comment>
<proteinExistence type="predicted"/>
<name>A0ABS6G443_9FIRM</name>
<keyword evidence="1" id="KW-0732">Signal</keyword>
<evidence type="ECO:0000313" key="2">
    <source>
        <dbReference type="EMBL" id="MBU5677247.1"/>
    </source>
</evidence>
<gene>
    <name evidence="2" type="ORF">KQI88_12570</name>
</gene>
<feature type="chain" id="PRO_5046268240" evidence="1">
    <location>
        <begin position="26"/>
        <end position="172"/>
    </location>
</feature>
<sequence>MKRTVSILTMIFIFFIAVAPTNTYAHTTYESIEGIKATIAGCGTSEDTEKVHSKLVIKNNIIYSIKSNKYIMLKQSSIHDIGDGFVSIQASTKADGNVDKLGLRIHLEIWTDNSWSTVKSWSTDKYDTKNIDFKAVYSVKKGKIYRIRAIHTAYKGTITESDQTITSYITIK</sequence>
<protein>
    <submittedName>
        <fullName evidence="2">Uncharacterized protein</fullName>
    </submittedName>
</protein>
<reference evidence="2 3" key="1">
    <citation type="submission" date="2021-06" db="EMBL/GenBank/DDBJ databases">
        <authorList>
            <person name="Sun Q."/>
            <person name="Li D."/>
        </authorList>
    </citation>
    <scope>NUCLEOTIDE SEQUENCE [LARGE SCALE GENOMIC DNA]</scope>
    <source>
        <strain evidence="2 3">MSJ-5</strain>
    </source>
</reference>
<dbReference type="Proteomes" id="UP000779508">
    <property type="component" value="Unassembled WGS sequence"/>
</dbReference>